<dbReference type="PANTHER" id="PTHR43481:SF4">
    <property type="entry name" value="GLYCEROL-1-PHOSPHATE PHOSPHOHYDROLASE 1-RELATED"/>
    <property type="match status" value="1"/>
</dbReference>
<dbReference type="InterPro" id="IPR006439">
    <property type="entry name" value="HAD-SF_hydro_IA"/>
</dbReference>
<dbReference type="AlphaFoldDB" id="A0A0C2JNN5"/>
<comment type="caution">
    <text evidence="1">The sequence shown here is derived from an EMBL/GenBank/DDBJ whole genome shotgun (WGS) entry which is preliminary data.</text>
</comment>
<dbReference type="InterPro" id="IPR036412">
    <property type="entry name" value="HAD-like_sf"/>
</dbReference>
<dbReference type="InterPro" id="IPR023214">
    <property type="entry name" value="HAD_sf"/>
</dbReference>
<dbReference type="Pfam" id="PF00702">
    <property type="entry name" value="Hydrolase"/>
    <property type="match status" value="1"/>
</dbReference>
<dbReference type="GO" id="GO:0050308">
    <property type="term" value="F:sugar-phosphatase activity"/>
    <property type="evidence" value="ECO:0007669"/>
    <property type="project" value="TreeGrafter"/>
</dbReference>
<dbReference type="Gene3D" id="3.40.50.1000">
    <property type="entry name" value="HAD superfamily/HAD-like"/>
    <property type="match status" value="1"/>
</dbReference>
<gene>
    <name evidence="1" type="ORF">LP52_13530</name>
</gene>
<dbReference type="SFLD" id="SFLDG01135">
    <property type="entry name" value="C1.5.6:_HAD__Beta-PGM__Phospha"/>
    <property type="match status" value="1"/>
</dbReference>
<name>A0A0C2JNN5_9ACTN</name>
<dbReference type="SFLD" id="SFLDG01129">
    <property type="entry name" value="C1.5:_HAD__Beta-PGM__Phosphata"/>
    <property type="match status" value="1"/>
</dbReference>
<accession>A0A0C2JNN5</accession>
<organism evidence="1 2">
    <name type="scientific">Streptomonospora alba</name>
    <dbReference type="NCBI Taxonomy" id="183763"/>
    <lineage>
        <taxon>Bacteria</taxon>
        <taxon>Bacillati</taxon>
        <taxon>Actinomycetota</taxon>
        <taxon>Actinomycetes</taxon>
        <taxon>Streptosporangiales</taxon>
        <taxon>Nocardiopsidaceae</taxon>
        <taxon>Streptomonospora</taxon>
    </lineage>
</organism>
<dbReference type="InterPro" id="IPR023198">
    <property type="entry name" value="PGP-like_dom2"/>
</dbReference>
<reference evidence="2" key="1">
    <citation type="journal article" date="2015" name="Chem. Biol.">
        <title>Structure, bioactivity, and resistance mechanism of streptomonomicin, an unusual lasso Peptide from an understudied halophilic actinomycete.</title>
        <authorList>
            <person name="Metelev M."/>
            <person name="Tietz J.I."/>
            <person name="Melby J.O."/>
            <person name="Blair P.M."/>
            <person name="Zhu L."/>
            <person name="Livnat I."/>
            <person name="Severinov K."/>
            <person name="Mitchell D.A."/>
        </authorList>
    </citation>
    <scope>NUCLEOTIDE SEQUENCE [LARGE SCALE GENOMIC DNA]</scope>
    <source>
        <strain evidence="2">YIM 90003</strain>
    </source>
</reference>
<dbReference type="InterPro" id="IPR051806">
    <property type="entry name" value="HAD-like_SPP"/>
</dbReference>
<sequence>MMISAQALLFDMDGTLVDSGPAIQQCWDQWVDEYGIDRARFDQVIGHGIPARQIAAQLLPAEAVAEATDRLEQLEIDRAPDLRVLPGTRELLASLPDDAWAVVTSCTRPLAEARVKAVGIDPPLLITADDVTTGKPDPEPYLTAARRMGADPAHCVVFEDAAAGLISARAAGTRAVAVTTTGTAQELQAHADTVVADLSYVECAPALEPPVEVHVHT</sequence>
<dbReference type="NCBIfam" id="TIGR01549">
    <property type="entry name" value="HAD-SF-IA-v1"/>
    <property type="match status" value="1"/>
</dbReference>
<dbReference type="PANTHER" id="PTHR43481">
    <property type="entry name" value="FRUCTOSE-1-PHOSPHATE PHOSPHATASE"/>
    <property type="match status" value="1"/>
</dbReference>
<dbReference type="NCBIfam" id="TIGR01509">
    <property type="entry name" value="HAD-SF-IA-v3"/>
    <property type="match status" value="1"/>
</dbReference>
<dbReference type="Proteomes" id="UP000031675">
    <property type="component" value="Unassembled WGS sequence"/>
</dbReference>
<dbReference type="STRING" id="183763.LP52_13530"/>
<evidence type="ECO:0000313" key="1">
    <source>
        <dbReference type="EMBL" id="KIH98442.1"/>
    </source>
</evidence>
<dbReference type="EMBL" id="JROO01000026">
    <property type="protein sequence ID" value="KIH98442.1"/>
    <property type="molecule type" value="Genomic_DNA"/>
</dbReference>
<dbReference type="SUPFAM" id="SSF56784">
    <property type="entry name" value="HAD-like"/>
    <property type="match status" value="1"/>
</dbReference>
<dbReference type="SFLD" id="SFLDS00003">
    <property type="entry name" value="Haloacid_Dehalogenase"/>
    <property type="match status" value="1"/>
</dbReference>
<dbReference type="OrthoDB" id="9812856at2"/>
<keyword evidence="2" id="KW-1185">Reference proteome</keyword>
<proteinExistence type="predicted"/>
<evidence type="ECO:0000313" key="2">
    <source>
        <dbReference type="Proteomes" id="UP000031675"/>
    </source>
</evidence>
<dbReference type="Gene3D" id="1.10.150.240">
    <property type="entry name" value="Putative phosphatase, domain 2"/>
    <property type="match status" value="1"/>
</dbReference>
<protein>
    <submittedName>
        <fullName evidence="1">Phosphatase</fullName>
    </submittedName>
</protein>